<evidence type="ECO:0000313" key="2">
    <source>
        <dbReference type="EMBL" id="MDK9866981.1"/>
    </source>
</evidence>
<dbReference type="EMBL" id="JARGCK010000018">
    <property type="protein sequence ID" value="MDK9866981.1"/>
    <property type="molecule type" value="Genomic_DNA"/>
</dbReference>
<reference evidence="2" key="1">
    <citation type="journal article" date="2023" name="Int. J. Mol. Sci.">
        <title>Antibiotic Resistance/Susceptibility Profiles of Staphylococcus equorum Strains from Cheese, and Genome Analysis for Antibiotic Resistance Genes.</title>
        <authorList>
            <person name="Vazquez L."/>
            <person name="Srednik M.E."/>
            <person name="Rodriguez J."/>
            <person name="Florez A.B."/>
            <person name="Mayo B."/>
        </authorList>
    </citation>
    <scope>NUCLEOTIDE SEQUENCE</scope>
    <source>
        <strain evidence="2">5A3I</strain>
    </source>
</reference>
<dbReference type="PANTHER" id="PTHR43245">
    <property type="entry name" value="BIFUNCTIONAL POLYMYXIN RESISTANCE PROTEIN ARNA"/>
    <property type="match status" value="1"/>
</dbReference>
<dbReference type="SUPFAM" id="SSF51735">
    <property type="entry name" value="NAD(P)-binding Rossmann-fold domains"/>
    <property type="match status" value="1"/>
</dbReference>
<dbReference type="Pfam" id="PF01370">
    <property type="entry name" value="Epimerase"/>
    <property type="match status" value="1"/>
</dbReference>
<feature type="domain" description="NAD-dependent epimerase/dehydratase" evidence="1">
    <location>
        <begin position="2"/>
        <end position="198"/>
    </location>
</feature>
<gene>
    <name evidence="2" type="ORF">P1A27_13700</name>
</gene>
<sequence length="285" mass="32400">MTGSNGFVGNELQLFLEENSCNVFRISLKNNDWKFQSLSKFDVVIHLAALVHNNTPNAKMVDYMNINYHLTKQLAEKAKNDGVSQFIFLSTMSVYGLNGSLTENVQIDQSTPYKPNTAYGSSKLLAEQAIQLLIDRNYVVNIVRPPMIFGKGGPGNFAKLIKVAKLNPVFPKINNERSVIYIDNLCIHLLSLMNNPKAEITHPQNEEFMNTNSALKLIRKYSGKKIKIIEVPIPKAIKNFFGKINIFNKIYGNLTYSKNIDGRYMETEFYKSFEESVQNTIKLKK</sequence>
<dbReference type="InterPro" id="IPR001509">
    <property type="entry name" value="Epimerase_deHydtase"/>
</dbReference>
<dbReference type="Gene3D" id="3.40.50.720">
    <property type="entry name" value="NAD(P)-binding Rossmann-like Domain"/>
    <property type="match status" value="1"/>
</dbReference>
<comment type="caution">
    <text evidence="2">The sequence shown here is derived from an EMBL/GenBank/DDBJ whole genome shotgun (WGS) entry which is preliminary data.</text>
</comment>
<evidence type="ECO:0000259" key="1">
    <source>
        <dbReference type="Pfam" id="PF01370"/>
    </source>
</evidence>
<dbReference type="AlphaFoldDB" id="A0AAW7ALS3"/>
<reference evidence="2" key="2">
    <citation type="submission" date="2023-03" db="EMBL/GenBank/DDBJ databases">
        <authorList>
            <person name="Vazquez L."/>
            <person name="Rodriguez J."/>
            <person name="Mayo B."/>
            <person name="Florez A.B."/>
        </authorList>
    </citation>
    <scope>NUCLEOTIDE SEQUENCE</scope>
    <source>
        <strain evidence="2">5A3I</strain>
    </source>
</reference>
<evidence type="ECO:0000313" key="3">
    <source>
        <dbReference type="Proteomes" id="UP001174037"/>
    </source>
</evidence>
<dbReference type="Proteomes" id="UP001174037">
    <property type="component" value="Unassembled WGS sequence"/>
</dbReference>
<organism evidence="2 3">
    <name type="scientific">Staphylococcus equorum</name>
    <dbReference type="NCBI Taxonomy" id="246432"/>
    <lineage>
        <taxon>Bacteria</taxon>
        <taxon>Bacillati</taxon>
        <taxon>Bacillota</taxon>
        <taxon>Bacilli</taxon>
        <taxon>Bacillales</taxon>
        <taxon>Staphylococcaceae</taxon>
        <taxon>Staphylococcus</taxon>
    </lineage>
</organism>
<protein>
    <submittedName>
        <fullName evidence="2">NAD-dependent epimerase/dehydratase family protein</fullName>
    </submittedName>
</protein>
<proteinExistence type="predicted"/>
<dbReference type="InterPro" id="IPR050177">
    <property type="entry name" value="Lipid_A_modif_metabolic_enz"/>
</dbReference>
<dbReference type="InterPro" id="IPR036291">
    <property type="entry name" value="NAD(P)-bd_dom_sf"/>
</dbReference>
<dbReference type="PANTHER" id="PTHR43245:SF58">
    <property type="entry name" value="BLL5923 PROTEIN"/>
    <property type="match status" value="1"/>
</dbReference>
<accession>A0AAW7ALS3</accession>
<name>A0AAW7ALS3_9STAP</name>